<dbReference type="GO" id="GO:0005576">
    <property type="term" value="C:extracellular region"/>
    <property type="evidence" value="ECO:0007669"/>
    <property type="project" value="InterPro"/>
</dbReference>
<feature type="repeat" description="TSP type-3" evidence="22">
    <location>
        <begin position="685"/>
        <end position="720"/>
    </location>
</feature>
<evidence type="ECO:0000256" key="22">
    <source>
        <dbReference type="PROSITE-ProRule" id="PRU00634"/>
    </source>
</evidence>
<evidence type="ECO:0000259" key="25">
    <source>
        <dbReference type="PROSITE" id="PS50026"/>
    </source>
</evidence>
<dbReference type="InterPro" id="IPR013320">
    <property type="entry name" value="ConA-like_dom_sf"/>
</dbReference>
<dbReference type="FunFam" id="2.60.120.200:FF:000041">
    <property type="entry name" value="thrombospondin-1"/>
    <property type="match status" value="1"/>
</dbReference>
<dbReference type="Ensembl" id="ENSATET00000065593.2">
    <property type="protein sequence ID" value="ENSATEP00000057953.2"/>
    <property type="gene ID" value="ENSATEG00000003093.3"/>
</dbReference>
<dbReference type="SUPFAM" id="SSF57196">
    <property type="entry name" value="EGF/Laminin"/>
    <property type="match status" value="1"/>
</dbReference>
<dbReference type="AlphaFoldDB" id="A0A7N6B5W6"/>
<dbReference type="PRINTS" id="PR01705">
    <property type="entry name" value="TSP1REPEAT"/>
</dbReference>
<dbReference type="GO" id="GO:0007155">
    <property type="term" value="P:cell adhesion"/>
    <property type="evidence" value="ECO:0007669"/>
    <property type="project" value="UniProtKB-KW"/>
</dbReference>
<evidence type="ECO:0000256" key="10">
    <source>
        <dbReference type="ARBA" id="ARBA00022729"/>
    </source>
</evidence>
<feature type="compositionally biased region" description="Acidic residues" evidence="23">
    <location>
        <begin position="693"/>
        <end position="705"/>
    </location>
</feature>
<dbReference type="Gene3D" id="4.10.1080.10">
    <property type="entry name" value="TSP type-3 repeat"/>
    <property type="match status" value="2"/>
</dbReference>
<dbReference type="Pfam" id="PF02412">
    <property type="entry name" value="TSP_3"/>
    <property type="match status" value="6"/>
</dbReference>
<keyword evidence="13 22" id="KW-0106">Calcium</keyword>
<keyword evidence="11" id="KW-0677">Repeat</keyword>
<proteinExistence type="inferred from homology"/>
<evidence type="ECO:0000256" key="9">
    <source>
        <dbReference type="ARBA" id="ARBA00022674"/>
    </source>
</evidence>
<feature type="compositionally biased region" description="Basic and acidic residues" evidence="23">
    <location>
        <begin position="798"/>
        <end position="816"/>
    </location>
</feature>
<feature type="repeat" description="TSP type-3" evidence="22">
    <location>
        <begin position="744"/>
        <end position="779"/>
    </location>
</feature>
<dbReference type="GO" id="GO:0016529">
    <property type="term" value="C:sarcoplasmic reticulum"/>
    <property type="evidence" value="ECO:0007669"/>
    <property type="project" value="UniProtKB-SubCell"/>
</dbReference>
<dbReference type="PANTHER" id="PTHR10199:SF78">
    <property type="entry name" value="THROMBOSPONDIN-1"/>
    <property type="match status" value="1"/>
</dbReference>
<dbReference type="SMART" id="SM00209">
    <property type="entry name" value="TSP1"/>
    <property type="match status" value="3"/>
</dbReference>
<reference evidence="27" key="2">
    <citation type="submission" date="2025-08" db="UniProtKB">
        <authorList>
            <consortium name="Ensembl"/>
        </authorList>
    </citation>
    <scope>IDENTIFICATION</scope>
</reference>
<dbReference type="InterPro" id="IPR000742">
    <property type="entry name" value="EGF"/>
</dbReference>
<dbReference type="InterPro" id="IPR036383">
    <property type="entry name" value="TSP1_rpt_sf"/>
</dbReference>
<dbReference type="FunFam" id="2.60.120.200:FF:000009">
    <property type="entry name" value="Thrombospondin 1"/>
    <property type="match status" value="1"/>
</dbReference>
<comment type="caution">
    <text evidence="21">Lacks conserved residue(s) required for the propagation of feature annotation.</text>
</comment>
<evidence type="ECO:0000256" key="6">
    <source>
        <dbReference type="ARBA" id="ARBA00022525"/>
    </source>
</evidence>
<keyword evidence="16" id="KW-1015">Disulfide bond</keyword>
<dbReference type="Pfam" id="PF00090">
    <property type="entry name" value="TSP_1"/>
    <property type="match status" value="3"/>
</dbReference>
<dbReference type="PROSITE" id="PS51234">
    <property type="entry name" value="TSP3"/>
    <property type="match status" value="4"/>
</dbReference>
<dbReference type="SUPFAM" id="SSF57603">
    <property type="entry name" value="FnI-like domain"/>
    <property type="match status" value="1"/>
</dbReference>
<dbReference type="PROSITE" id="PS50026">
    <property type="entry name" value="EGF_3"/>
    <property type="match status" value="2"/>
</dbReference>
<dbReference type="GO" id="GO:0009986">
    <property type="term" value="C:cell surface"/>
    <property type="evidence" value="ECO:0007669"/>
    <property type="project" value="UniProtKB-SubCell"/>
</dbReference>
<dbReference type="InterPro" id="IPR024731">
    <property type="entry name" value="NELL2-like_EGF"/>
</dbReference>
<evidence type="ECO:0000256" key="15">
    <source>
        <dbReference type="ARBA" id="ARBA00022951"/>
    </source>
</evidence>
<dbReference type="Pfam" id="PF12947">
    <property type="entry name" value="EGF_3"/>
    <property type="match status" value="1"/>
</dbReference>
<evidence type="ECO:0000256" key="18">
    <source>
        <dbReference type="ARBA" id="ARBA00023230"/>
    </source>
</evidence>
<dbReference type="PROSITE" id="PS50092">
    <property type="entry name" value="TSP1"/>
    <property type="match status" value="3"/>
</dbReference>
<dbReference type="SMART" id="SM00181">
    <property type="entry name" value="EGF"/>
    <property type="match status" value="3"/>
</dbReference>
<dbReference type="FunFam" id="2.20.100.10:FF:000004">
    <property type="entry name" value="Adhesion G protein-coupled receptor B2"/>
    <property type="match status" value="1"/>
</dbReference>
<evidence type="ECO:0000256" key="20">
    <source>
        <dbReference type="ARBA" id="ARBA00077057"/>
    </source>
</evidence>
<organism evidence="27 28">
    <name type="scientific">Anabas testudineus</name>
    <name type="common">Climbing perch</name>
    <name type="synonym">Anthias testudineus</name>
    <dbReference type="NCBI Taxonomy" id="64144"/>
    <lineage>
        <taxon>Eukaryota</taxon>
        <taxon>Metazoa</taxon>
        <taxon>Chordata</taxon>
        <taxon>Craniata</taxon>
        <taxon>Vertebrata</taxon>
        <taxon>Euteleostomi</taxon>
        <taxon>Actinopterygii</taxon>
        <taxon>Neopterygii</taxon>
        <taxon>Teleostei</taxon>
        <taxon>Neoteleostei</taxon>
        <taxon>Acanthomorphata</taxon>
        <taxon>Anabantaria</taxon>
        <taxon>Anabantiformes</taxon>
        <taxon>Anabantoidei</taxon>
        <taxon>Anabantidae</taxon>
        <taxon>Anabas</taxon>
    </lineage>
</organism>
<keyword evidence="7" id="KW-0272">Extracellular matrix</keyword>
<feature type="domain" description="EGF-like" evidence="25">
    <location>
        <begin position="604"/>
        <end position="648"/>
    </location>
</feature>
<dbReference type="Proteomes" id="UP000265040">
    <property type="component" value="Chromosome 12"/>
</dbReference>
<dbReference type="InterPro" id="IPR001881">
    <property type="entry name" value="EGF-like_Ca-bd_dom"/>
</dbReference>
<dbReference type="PANTHER" id="PTHR10199">
    <property type="entry name" value="THROMBOSPONDIN"/>
    <property type="match status" value="1"/>
</dbReference>
<dbReference type="GO" id="GO:0005509">
    <property type="term" value="F:calcium ion binding"/>
    <property type="evidence" value="ECO:0007669"/>
    <property type="project" value="UniProtKB-UniRule"/>
</dbReference>
<comment type="similarity">
    <text evidence="5">Belongs to the thrombospondin family.</text>
</comment>
<dbReference type="Gene3D" id="2.20.100.10">
    <property type="entry name" value="Thrombospondin type-1 (TSP1) repeat"/>
    <property type="match status" value="3"/>
</dbReference>
<keyword evidence="14" id="KW-0130">Cell adhesion</keyword>
<name>A0A7N6B5W6_ANATE</name>
<keyword evidence="15" id="KW-0703">Sarcoplasmic reticulum</keyword>
<dbReference type="InterPro" id="IPR048287">
    <property type="entry name" value="TSPN-like_N"/>
</dbReference>
<evidence type="ECO:0000256" key="2">
    <source>
        <dbReference type="ARBA" id="ARBA00004241"/>
    </source>
</evidence>
<dbReference type="Gene3D" id="2.10.25.10">
    <property type="entry name" value="Laminin"/>
    <property type="match status" value="3"/>
</dbReference>
<keyword evidence="10 24" id="KW-0732">Signal</keyword>
<evidence type="ECO:0000256" key="13">
    <source>
        <dbReference type="ARBA" id="ARBA00022837"/>
    </source>
</evidence>
<feature type="repeat" description="TSP type-3" evidence="22">
    <location>
        <begin position="841"/>
        <end position="876"/>
    </location>
</feature>
<dbReference type="FunFam" id="4.10.1080.10:FF:000003">
    <property type="entry name" value="Thrombospondin 2"/>
    <property type="match status" value="1"/>
</dbReference>
<feature type="domain" description="EGF-like" evidence="25">
    <location>
        <begin position="505"/>
        <end position="545"/>
    </location>
</feature>
<evidence type="ECO:0000256" key="14">
    <source>
        <dbReference type="ARBA" id="ARBA00022889"/>
    </source>
</evidence>
<evidence type="ECO:0000256" key="4">
    <source>
        <dbReference type="ARBA" id="ARBA00004498"/>
    </source>
</evidence>
<evidence type="ECO:0000256" key="11">
    <source>
        <dbReference type="ARBA" id="ARBA00022737"/>
    </source>
</evidence>
<evidence type="ECO:0000259" key="26">
    <source>
        <dbReference type="PROSITE" id="PS51236"/>
    </source>
</evidence>
<keyword evidence="28" id="KW-1185">Reference proteome</keyword>
<keyword evidence="8 21" id="KW-0245">EGF-like domain</keyword>
<keyword evidence="17" id="KW-0325">Glycoprotein</keyword>
<dbReference type="SUPFAM" id="SSF49899">
    <property type="entry name" value="Concanavalin A-like lectins/glucanases"/>
    <property type="match status" value="2"/>
</dbReference>
<dbReference type="GeneTree" id="ENSGT00940000155832"/>
<dbReference type="InterPro" id="IPR000884">
    <property type="entry name" value="TSP1_rpt"/>
</dbReference>
<evidence type="ECO:0000256" key="3">
    <source>
        <dbReference type="ARBA" id="ARBA00004369"/>
    </source>
</evidence>
<feature type="compositionally biased region" description="Basic and acidic residues" evidence="23">
    <location>
        <begin position="841"/>
        <end position="852"/>
    </location>
</feature>
<dbReference type="Gene3D" id="2.60.120.200">
    <property type="match status" value="2"/>
</dbReference>
<protein>
    <recommendedName>
        <fullName evidence="19">Thrombospondin-1</fullName>
    </recommendedName>
    <alternativeName>
        <fullName evidence="20">Glycoprotein G</fullName>
    </alternativeName>
</protein>
<dbReference type="FunFam" id="2.10.25.10:FF:000027">
    <property type="entry name" value="Thrombospondin 3"/>
    <property type="match status" value="1"/>
</dbReference>
<dbReference type="InterPro" id="IPR008859">
    <property type="entry name" value="Thrombospondin_C"/>
</dbReference>
<evidence type="ECO:0000256" key="23">
    <source>
        <dbReference type="SAM" id="MobiDB-lite"/>
    </source>
</evidence>
<dbReference type="SUPFAM" id="SSF103647">
    <property type="entry name" value="TSP type-3 repeat"/>
    <property type="match status" value="3"/>
</dbReference>
<dbReference type="GO" id="GO:0006986">
    <property type="term" value="P:response to unfolded protein"/>
    <property type="evidence" value="ECO:0007669"/>
    <property type="project" value="UniProtKB-KW"/>
</dbReference>
<evidence type="ECO:0000256" key="5">
    <source>
        <dbReference type="ARBA" id="ARBA00009456"/>
    </source>
</evidence>
<keyword evidence="6" id="KW-0964">Secreted</keyword>
<feature type="signal peptide" evidence="24">
    <location>
        <begin position="1"/>
        <end position="17"/>
    </location>
</feature>
<dbReference type="SMART" id="SM00179">
    <property type="entry name" value="EGF_CA"/>
    <property type="match status" value="2"/>
</dbReference>
<dbReference type="InterPro" id="IPR003367">
    <property type="entry name" value="Thrombospondin_3-like_rpt"/>
</dbReference>
<dbReference type="InterPro" id="IPR017897">
    <property type="entry name" value="Thrombospondin_3_rpt"/>
</dbReference>
<evidence type="ECO:0000256" key="21">
    <source>
        <dbReference type="PROSITE-ProRule" id="PRU00076"/>
    </source>
</evidence>
<evidence type="ECO:0000256" key="7">
    <source>
        <dbReference type="ARBA" id="ARBA00022530"/>
    </source>
</evidence>
<reference evidence="27" key="3">
    <citation type="submission" date="2025-09" db="UniProtKB">
        <authorList>
            <consortium name="Ensembl"/>
        </authorList>
    </citation>
    <scope>IDENTIFICATION</scope>
</reference>
<dbReference type="PROSITE" id="PS01186">
    <property type="entry name" value="EGF_2"/>
    <property type="match status" value="1"/>
</dbReference>
<feature type="domain" description="TSP C-terminal" evidence="26">
    <location>
        <begin position="916"/>
        <end position="1130"/>
    </location>
</feature>
<evidence type="ECO:0000256" key="8">
    <source>
        <dbReference type="ARBA" id="ARBA00022536"/>
    </source>
</evidence>
<keyword evidence="9" id="KW-0358">Heparin-binding</keyword>
<dbReference type="SUPFAM" id="SSF82895">
    <property type="entry name" value="TSP-1 type 1 repeat"/>
    <property type="match status" value="3"/>
</dbReference>
<dbReference type="FunFam" id="2.10.25.10:FF:000070">
    <property type="entry name" value="Thrombospondin 2"/>
    <property type="match status" value="1"/>
</dbReference>
<dbReference type="Pfam" id="PF05735">
    <property type="entry name" value="TSP_C"/>
    <property type="match status" value="1"/>
</dbReference>
<dbReference type="GO" id="GO:0008201">
    <property type="term" value="F:heparin binding"/>
    <property type="evidence" value="ECO:0007669"/>
    <property type="project" value="UniProtKB-KW"/>
</dbReference>
<evidence type="ECO:0000256" key="12">
    <source>
        <dbReference type="ARBA" id="ARBA00022824"/>
    </source>
</evidence>
<feature type="repeat" description="TSP type-3" evidence="22">
    <location>
        <begin position="877"/>
        <end position="912"/>
    </location>
</feature>
<evidence type="ECO:0000256" key="1">
    <source>
        <dbReference type="ARBA" id="ARBA00004240"/>
    </source>
</evidence>
<keyword evidence="18" id="KW-0834">Unfolded protein response</keyword>
<evidence type="ECO:0000313" key="28">
    <source>
        <dbReference type="Proteomes" id="UP000265040"/>
    </source>
</evidence>
<dbReference type="FunFam" id="2.20.100.10:FF:000007">
    <property type="entry name" value="Thrombospondin 1"/>
    <property type="match status" value="2"/>
</dbReference>
<sequence length="1130" mass="125412">MMLCGIFLLLMLSSIEGARLAESRDDNSVYDLFDLARVNKRHNGVSLVKGADPYSPAYKVLNADLIPPVPDSSFRDLLDSIQAERGFILLVNLKQFKRTRGSILTIEKTDGSGAVFEITSNGQDNTLEVVYSTMSQRQVVSIDDADLANGHWKNITLFVEDDRAQLYVGCERINDSEMDVPIQKVLTQEVADFAKLRIGKGAVKDKFMGVLQNVRFVFGTTLDAILRNKGCQSGGKSDKILKVFHPEQPPSHSSFFFSPQSEVSLELKNKMNIQSGVCFHNSIMYKDKDEWTVDGCTECTCQVSVITPAGIFSLSADEFPPTVPTLFVFSSASDSADDSWSPWSEWTHCSVTCGRGIQQRGRSCDRINSNCEGTSVQTRDCYLQECDKRFKQDGGWSHWSPWSSCSVTCGEGVITRIRLCNSPTPQMGGRDCQGEGRQTDICRKSPCPINGGWGPWSPWDTCTVTCGGGIQTRKRLCTDPVPQHGGKDCVGDGTMSQICNKQDCPIDGCLSNPCFSGTKCTSFIDGSFKCGRCPLGYTGDGITCKDIDECKEVPDACHTHNGIHRCENTEPGYNCLPCPARFSGPQPFGKGVEQAMAKKQVCKPRNPCQDGTHNCNRNANCIYLGVFSESMFRCECRPGYAGDGRICGEDSDLDGWPNTDLVCVENATYNCKKDNCPSLPNSGQEDHDKDGLGDECDQDDDNDGIPDDRDNCPRQYNPAQYDADRDDVGDSCDNCVYEANTDQTDTDNNGEGDACAVDIDGDGILNENDNCPYVYNVDQRDTDRDGVGDHCDNCPLEHNPDQIDSDSDRVGDKCDNNQDIDEDGHQNNLDNCPYIPNANQADHDKDGKGDACDHDDDNDGIPDEKDNCRLVSNPDQLDSDGDGRGDACKDDFDQDSVLDIYDVCPENFAISETDFRRFQMVPLDPKGTSQIDPNWVVRHQGKELVQTVNCDPGIAVGYDEFSAVDFSGTFFINTDRDDDYAGFVFGYQSSSRFYTVMWKQITQTYWSHTPTRAQGYSGLSIKVVNSTTGPGEHLRNALWHTGDTPGQVRTLWHDPKNIGWKDFTAYRWHLTHRPKTGLIRVVMYEGKRIMADSGNIFDKTYTGGRLGLYVFSQEMVYFSDLKYECRGKHT</sequence>
<keyword evidence="12" id="KW-0256">Endoplasmic reticulum</keyword>
<dbReference type="PROSITE" id="PS51236">
    <property type="entry name" value="TSP_CTER"/>
    <property type="match status" value="1"/>
</dbReference>
<dbReference type="SMART" id="SM00210">
    <property type="entry name" value="TSPN"/>
    <property type="match status" value="1"/>
</dbReference>
<evidence type="ECO:0000256" key="19">
    <source>
        <dbReference type="ARBA" id="ARBA00072399"/>
    </source>
</evidence>
<evidence type="ECO:0000256" key="16">
    <source>
        <dbReference type="ARBA" id="ARBA00023157"/>
    </source>
</evidence>
<accession>A0A7N6B5W6</accession>
<dbReference type="InterPro" id="IPR028974">
    <property type="entry name" value="TSP_type-3_rpt"/>
</dbReference>
<feature type="region of interest" description="Disordered" evidence="23">
    <location>
        <begin position="681"/>
        <end position="725"/>
    </location>
</feature>
<feature type="region of interest" description="Disordered" evidence="23">
    <location>
        <begin position="797"/>
        <end position="888"/>
    </location>
</feature>
<comment type="subcellular location">
    <subcellularLocation>
        <location evidence="2">Cell surface</location>
    </subcellularLocation>
    <subcellularLocation>
        <location evidence="1">Endoplasmic reticulum</location>
    </subcellularLocation>
    <subcellularLocation>
        <location evidence="3">Sarcoplasmic reticulum</location>
    </subcellularLocation>
    <subcellularLocation>
        <location evidence="4">Secreted</location>
        <location evidence="4">Extracellular space</location>
        <location evidence="4">Extracellular matrix</location>
    </subcellularLocation>
</comment>
<dbReference type="GO" id="GO:0016525">
    <property type="term" value="P:negative regulation of angiogenesis"/>
    <property type="evidence" value="ECO:0007669"/>
    <property type="project" value="TreeGrafter"/>
</dbReference>
<reference evidence="27" key="1">
    <citation type="submission" date="2021-04" db="EMBL/GenBank/DDBJ databases">
        <authorList>
            <consortium name="Wellcome Sanger Institute Data Sharing"/>
        </authorList>
    </citation>
    <scope>NUCLEOTIDE SEQUENCE [LARGE SCALE GENOMIC DNA]</scope>
</reference>
<feature type="chain" id="PRO_5043983324" description="Thrombospondin-1" evidence="24">
    <location>
        <begin position="18"/>
        <end position="1130"/>
    </location>
</feature>
<evidence type="ECO:0000256" key="17">
    <source>
        <dbReference type="ARBA" id="ARBA00023180"/>
    </source>
</evidence>
<dbReference type="FunFam" id="2.10.25.10:FF:000025">
    <property type="entry name" value="Thrombospondin 3"/>
    <property type="match status" value="1"/>
</dbReference>
<evidence type="ECO:0000313" key="27">
    <source>
        <dbReference type="Ensembl" id="ENSATEP00000057953.2"/>
    </source>
</evidence>
<dbReference type="FunFam" id="4.10.1080.10:FF:000001">
    <property type="entry name" value="Thrombospondin 3"/>
    <property type="match status" value="1"/>
</dbReference>
<evidence type="ECO:0000256" key="24">
    <source>
        <dbReference type="SAM" id="SignalP"/>
    </source>
</evidence>